<dbReference type="InterPro" id="IPR053208">
    <property type="entry name" value="GMC_Oxidoreductase_CD"/>
</dbReference>
<dbReference type="RefSeq" id="XP_066718428.1">
    <property type="nucleotide sequence ID" value="XM_066856261.1"/>
</dbReference>
<sequence length="102" mass="10622">MGLDDGRKANGTAVVDTNTKVYGTDNLFVVDASMHADLPTGNTQAIVMVAAEHAAAKILALGGGVANNTANPCPERKLRRGAGHKRRHHAHGGMVLSSHMKA</sequence>
<dbReference type="PANTHER" id="PTHR47190:SF4">
    <property type="entry name" value="DEHYDROGENASE, PUTATIVE-RELATED"/>
    <property type="match status" value="1"/>
</dbReference>
<dbReference type="Pfam" id="PF05199">
    <property type="entry name" value="GMC_oxred_C"/>
    <property type="match status" value="1"/>
</dbReference>
<feature type="compositionally biased region" description="Basic residues" evidence="1">
    <location>
        <begin position="77"/>
        <end position="91"/>
    </location>
</feature>
<reference evidence="3 4" key="1">
    <citation type="submission" date="2023-01" db="EMBL/GenBank/DDBJ databases">
        <title>Analysis of 21 Apiospora genomes using comparative genomics revels a genus with tremendous synthesis potential of carbohydrate active enzymes and secondary metabolites.</title>
        <authorList>
            <person name="Sorensen T."/>
        </authorList>
    </citation>
    <scope>NUCLEOTIDE SEQUENCE [LARGE SCALE GENOMIC DNA]</scope>
    <source>
        <strain evidence="3 4">CBS 135458</strain>
    </source>
</reference>
<evidence type="ECO:0000256" key="1">
    <source>
        <dbReference type="SAM" id="MobiDB-lite"/>
    </source>
</evidence>
<dbReference type="EMBL" id="JAQQWL010000005">
    <property type="protein sequence ID" value="KAK8073953.1"/>
    <property type="molecule type" value="Genomic_DNA"/>
</dbReference>
<dbReference type="Proteomes" id="UP001480595">
    <property type="component" value="Unassembled WGS sequence"/>
</dbReference>
<protein>
    <submittedName>
        <fullName evidence="3">Cellobiose dehydrogenase</fullName>
    </submittedName>
</protein>
<dbReference type="InterPro" id="IPR036188">
    <property type="entry name" value="FAD/NAD-bd_sf"/>
</dbReference>
<comment type="caution">
    <text evidence="3">The sequence shown here is derived from an EMBL/GenBank/DDBJ whole genome shotgun (WGS) entry which is preliminary data.</text>
</comment>
<dbReference type="SUPFAM" id="SSF51905">
    <property type="entry name" value="FAD/NAD(P)-binding domain"/>
    <property type="match status" value="1"/>
</dbReference>
<dbReference type="GeneID" id="92089324"/>
<proteinExistence type="predicted"/>
<feature type="domain" description="Glucose-methanol-choline oxidoreductase C-terminal" evidence="2">
    <location>
        <begin position="9"/>
        <end position="51"/>
    </location>
</feature>
<dbReference type="InterPro" id="IPR007867">
    <property type="entry name" value="GMC_OxRtase_C"/>
</dbReference>
<evidence type="ECO:0000313" key="3">
    <source>
        <dbReference type="EMBL" id="KAK8073953.1"/>
    </source>
</evidence>
<organism evidence="3 4">
    <name type="scientific">Apiospora phragmitis</name>
    <dbReference type="NCBI Taxonomy" id="2905665"/>
    <lineage>
        <taxon>Eukaryota</taxon>
        <taxon>Fungi</taxon>
        <taxon>Dikarya</taxon>
        <taxon>Ascomycota</taxon>
        <taxon>Pezizomycotina</taxon>
        <taxon>Sordariomycetes</taxon>
        <taxon>Xylariomycetidae</taxon>
        <taxon>Amphisphaeriales</taxon>
        <taxon>Apiosporaceae</taxon>
        <taxon>Apiospora</taxon>
    </lineage>
</organism>
<keyword evidence="4" id="KW-1185">Reference proteome</keyword>
<feature type="region of interest" description="Disordered" evidence="1">
    <location>
        <begin position="69"/>
        <end position="102"/>
    </location>
</feature>
<accession>A0ABR1VVS8</accession>
<evidence type="ECO:0000313" key="4">
    <source>
        <dbReference type="Proteomes" id="UP001480595"/>
    </source>
</evidence>
<dbReference type="Gene3D" id="3.50.50.60">
    <property type="entry name" value="FAD/NAD(P)-binding domain"/>
    <property type="match status" value="1"/>
</dbReference>
<name>A0ABR1VVS8_9PEZI</name>
<evidence type="ECO:0000259" key="2">
    <source>
        <dbReference type="Pfam" id="PF05199"/>
    </source>
</evidence>
<gene>
    <name evidence="3" type="ORF">PG994_004852</name>
</gene>
<dbReference type="PANTHER" id="PTHR47190">
    <property type="entry name" value="DEHYDROGENASE, PUTATIVE-RELATED"/>
    <property type="match status" value="1"/>
</dbReference>